<keyword evidence="3" id="KW-1185">Reference proteome</keyword>
<organism evidence="2 3">
    <name type="scientific">Bilifractor porci</name>
    <dbReference type="NCBI Taxonomy" id="2606636"/>
    <lineage>
        <taxon>Bacteria</taxon>
        <taxon>Bacillati</taxon>
        <taxon>Bacillota</taxon>
        <taxon>Clostridia</taxon>
        <taxon>Lachnospirales</taxon>
        <taxon>Lachnospiraceae</taxon>
        <taxon>Bilifractor</taxon>
    </lineage>
</organism>
<dbReference type="PROSITE" id="PS50883">
    <property type="entry name" value="EAL"/>
    <property type="match status" value="1"/>
</dbReference>
<dbReference type="InterPro" id="IPR050706">
    <property type="entry name" value="Cyclic-di-GMP_PDE-like"/>
</dbReference>
<evidence type="ECO:0000313" key="3">
    <source>
        <dbReference type="Proteomes" id="UP000466864"/>
    </source>
</evidence>
<sequence>MSKKRMRMRHKNNGPFRIFKQFLLKINLLSFVRPDDRASHLLKRSSGSRTILLPRHFFYALHFFSYRADRDVCPADIRKHFPAGECYHGVCCPAGCEYRFSSPFTGMKIRGDLFGSREKNKKYRTLNHILLRAGRELGLRVIAEGIENEEQLWTVRQAGVDWAQGSFFAEPMSFEQLTGSRFAEEYLSPLAEQYYREIKKTDLETPADPEGYFGQSGHPLLFARGILEKKGGRLVLLRMNEEMKAILEPHLTAGDQTVSGSGNSGEFRRLVLENLKKAERQQAPQNFSVVLDGEEYLAAAAPLAENQEEEKKAYLFALFGGESSRVGRGAFGQANRKKKKS</sequence>
<dbReference type="InterPro" id="IPR001633">
    <property type="entry name" value="EAL_dom"/>
</dbReference>
<gene>
    <name evidence="2" type="ORF">FYJ60_11570</name>
</gene>
<proteinExistence type="predicted"/>
<protein>
    <submittedName>
        <fullName evidence="2">EAL domain-containing protein</fullName>
    </submittedName>
</protein>
<dbReference type="SUPFAM" id="SSF141868">
    <property type="entry name" value="EAL domain-like"/>
    <property type="match status" value="1"/>
</dbReference>
<dbReference type="EMBL" id="VUMV01000010">
    <property type="protein sequence ID" value="MST82940.1"/>
    <property type="molecule type" value="Genomic_DNA"/>
</dbReference>
<evidence type="ECO:0000259" key="1">
    <source>
        <dbReference type="PROSITE" id="PS50883"/>
    </source>
</evidence>
<name>A0A7X2PA78_9FIRM</name>
<dbReference type="Proteomes" id="UP000466864">
    <property type="component" value="Unassembled WGS sequence"/>
</dbReference>
<dbReference type="InterPro" id="IPR035919">
    <property type="entry name" value="EAL_sf"/>
</dbReference>
<dbReference type="GO" id="GO:0071111">
    <property type="term" value="F:cyclic-guanylate-specific phosphodiesterase activity"/>
    <property type="evidence" value="ECO:0007669"/>
    <property type="project" value="InterPro"/>
</dbReference>
<evidence type="ECO:0000313" key="2">
    <source>
        <dbReference type="EMBL" id="MST82940.1"/>
    </source>
</evidence>
<dbReference type="PANTHER" id="PTHR33121">
    <property type="entry name" value="CYCLIC DI-GMP PHOSPHODIESTERASE PDEF"/>
    <property type="match status" value="1"/>
</dbReference>
<dbReference type="AlphaFoldDB" id="A0A7X2PA78"/>
<feature type="domain" description="EAL" evidence="1">
    <location>
        <begin position="1"/>
        <end position="185"/>
    </location>
</feature>
<accession>A0A7X2PA78</accession>
<reference evidence="2 3" key="1">
    <citation type="submission" date="2019-08" db="EMBL/GenBank/DDBJ databases">
        <title>In-depth cultivation of the pig gut microbiome towards novel bacterial diversity and tailored functional studies.</title>
        <authorList>
            <person name="Wylensek D."/>
            <person name="Hitch T.C.A."/>
            <person name="Clavel T."/>
        </authorList>
    </citation>
    <scope>NUCLEOTIDE SEQUENCE [LARGE SCALE GENOMIC DNA]</scope>
    <source>
        <strain evidence="2 3">Oil+RF-744-WCA-WT-13</strain>
    </source>
</reference>
<dbReference type="Pfam" id="PF00563">
    <property type="entry name" value="EAL"/>
    <property type="match status" value="1"/>
</dbReference>
<dbReference type="Gene3D" id="3.20.20.450">
    <property type="entry name" value="EAL domain"/>
    <property type="match status" value="1"/>
</dbReference>
<comment type="caution">
    <text evidence="2">The sequence shown here is derived from an EMBL/GenBank/DDBJ whole genome shotgun (WGS) entry which is preliminary data.</text>
</comment>
<dbReference type="PANTHER" id="PTHR33121:SF70">
    <property type="entry name" value="SIGNALING PROTEIN YKOW"/>
    <property type="match status" value="1"/>
</dbReference>